<dbReference type="GO" id="GO:0035091">
    <property type="term" value="F:phosphatidylinositol binding"/>
    <property type="evidence" value="ECO:0007669"/>
    <property type="project" value="InterPro"/>
</dbReference>
<dbReference type="SUPFAM" id="SSF64268">
    <property type="entry name" value="PX domain"/>
    <property type="match status" value="1"/>
</dbReference>
<keyword evidence="4" id="KW-0547">Nucleotide-binding</keyword>
<protein>
    <recommendedName>
        <fullName evidence="3">DNA helicase</fullName>
        <ecNumber evidence="3">3.6.4.12</ecNumber>
    </recommendedName>
</protein>
<dbReference type="AlphaFoldDB" id="A0AAD4X6K8"/>
<dbReference type="FunFam" id="2.40.50.360:FF:000001">
    <property type="entry name" value="RuvB-like helicase"/>
    <property type="match status" value="1"/>
</dbReference>
<evidence type="ECO:0000259" key="10">
    <source>
        <dbReference type="PROSITE" id="PS50195"/>
    </source>
</evidence>
<evidence type="ECO:0000256" key="6">
    <source>
        <dbReference type="ARBA" id="ARBA00022806"/>
    </source>
</evidence>
<dbReference type="Gene3D" id="2.40.50.360">
    <property type="entry name" value="RuvB-like helicase, domain II"/>
    <property type="match status" value="2"/>
</dbReference>
<keyword evidence="7" id="KW-0067">ATP-binding</keyword>
<comment type="caution">
    <text evidence="11">The sequence shown here is derived from an EMBL/GenBank/DDBJ whole genome shotgun (WGS) entry which is preliminary data.</text>
</comment>
<evidence type="ECO:0000256" key="4">
    <source>
        <dbReference type="ARBA" id="ARBA00022741"/>
    </source>
</evidence>
<dbReference type="InterPro" id="IPR027417">
    <property type="entry name" value="P-loop_NTPase"/>
</dbReference>
<dbReference type="GO" id="GO:0005524">
    <property type="term" value="F:ATP binding"/>
    <property type="evidence" value="ECO:0007669"/>
    <property type="project" value="UniProtKB-KW"/>
</dbReference>
<keyword evidence="9" id="KW-1133">Transmembrane helix</keyword>
<accession>A0AAD4X6K8</accession>
<gene>
    <name evidence="11" type="ORF">MKW98_007858</name>
</gene>
<evidence type="ECO:0000256" key="8">
    <source>
        <dbReference type="ARBA" id="ARBA00023242"/>
    </source>
</evidence>
<keyword evidence="8" id="KW-0539">Nucleus</keyword>
<name>A0AAD4X6K8_9MAGN</name>
<dbReference type="InterPro" id="IPR027238">
    <property type="entry name" value="RuvB-like"/>
</dbReference>
<dbReference type="EMBL" id="JAJJMB010015111">
    <property type="protein sequence ID" value="KAI3855895.1"/>
    <property type="molecule type" value="Genomic_DNA"/>
</dbReference>
<evidence type="ECO:0000256" key="1">
    <source>
        <dbReference type="ARBA" id="ARBA00004123"/>
    </source>
</evidence>
<comment type="subcellular location">
    <subcellularLocation>
        <location evidence="1">Nucleus</location>
    </subcellularLocation>
</comment>
<dbReference type="InterPro" id="IPR042487">
    <property type="entry name" value="RuvBL1/2_DNA/RNA_bd_dom"/>
</dbReference>
<dbReference type="Pfam" id="PF06068">
    <property type="entry name" value="TIP49"/>
    <property type="match status" value="2"/>
</dbReference>
<evidence type="ECO:0000256" key="5">
    <source>
        <dbReference type="ARBA" id="ARBA00022801"/>
    </source>
</evidence>
<proteinExistence type="inferred from homology"/>
<evidence type="ECO:0000256" key="3">
    <source>
        <dbReference type="ARBA" id="ARBA00012551"/>
    </source>
</evidence>
<dbReference type="SUPFAM" id="SSF50249">
    <property type="entry name" value="Nucleic acid-binding proteins"/>
    <property type="match status" value="2"/>
</dbReference>
<dbReference type="InterPro" id="IPR001683">
    <property type="entry name" value="PX_dom"/>
</dbReference>
<keyword evidence="9" id="KW-0812">Transmembrane</keyword>
<dbReference type="GO" id="GO:0003678">
    <property type="term" value="F:DNA helicase activity"/>
    <property type="evidence" value="ECO:0007669"/>
    <property type="project" value="UniProtKB-EC"/>
</dbReference>
<evidence type="ECO:0000313" key="11">
    <source>
        <dbReference type="EMBL" id="KAI3855895.1"/>
    </source>
</evidence>
<dbReference type="InterPro" id="IPR036871">
    <property type="entry name" value="PX_dom_sf"/>
</dbReference>
<evidence type="ECO:0000313" key="12">
    <source>
        <dbReference type="Proteomes" id="UP001202328"/>
    </source>
</evidence>
<dbReference type="GO" id="GO:0016020">
    <property type="term" value="C:membrane"/>
    <property type="evidence" value="ECO:0007669"/>
    <property type="project" value="UniProtKB-ARBA"/>
</dbReference>
<evidence type="ECO:0000256" key="2">
    <source>
        <dbReference type="ARBA" id="ARBA00007519"/>
    </source>
</evidence>
<dbReference type="Gene3D" id="3.40.50.300">
    <property type="entry name" value="P-loop containing nucleotide triphosphate hydrolases"/>
    <property type="match status" value="2"/>
</dbReference>
<feature type="domain" description="PX" evidence="10">
    <location>
        <begin position="1"/>
        <end position="121"/>
    </location>
</feature>
<evidence type="ECO:0000256" key="9">
    <source>
        <dbReference type="SAM" id="Phobius"/>
    </source>
</evidence>
<reference evidence="11" key="1">
    <citation type="submission" date="2022-04" db="EMBL/GenBank/DDBJ databases">
        <title>A functionally conserved STORR gene fusion in Papaver species that diverged 16.8 million years ago.</title>
        <authorList>
            <person name="Catania T."/>
        </authorList>
    </citation>
    <scope>NUCLEOTIDE SEQUENCE</scope>
    <source>
        <strain evidence="11">S-188037</strain>
    </source>
</reference>
<keyword evidence="9" id="KW-0472">Membrane</keyword>
<feature type="transmembrane region" description="Helical" evidence="9">
    <location>
        <begin position="788"/>
        <end position="810"/>
    </location>
</feature>
<keyword evidence="5" id="KW-0378">Hydrolase</keyword>
<evidence type="ECO:0000256" key="7">
    <source>
        <dbReference type="ARBA" id="ARBA00022840"/>
    </source>
</evidence>
<sequence length="909" mass="101729">MGTPDDLLSVCVTEPVKLPNGIQGYRIITTTNMTDVDKYQRHENIVIKPYSEFVRLRDKLSEEFPGIDIPQAPNVVGFSAKSIEMQCRALDFFLKSLVSRSSSFYNSVNLKKFLVAEAVAVADEEYGKCVPRMAARLSTDLEEILIFVKKIKEPNMAGNMVLLDGGNLMLRNETVKQLSDWSGESACKVTYFCSISGSEERLQDKLKEGLRRATGLRVPLSRKVYEGEVTEFQKNYTTESNTTLSSISIELRTTQETKKLSLGELYLDALCKEQVVVGDSIVIDIESRAVQNKGPITNASSSTPRGKVHKIKKIAQNVSLHDLDKAITRKKGGIFTFLISQNQNVSAVNIDEVVESLIHKGLATRIYGILYISEAHNLNIECFSLINNALESSYLSVYLTTIRGMCKFRGVEIYIPNKIPSVLLPRMIVMRAPKDEDVFRMATFFWSSTERQRLVTPLVDRLKRKNLTNCVVLLAGPLQTEKSGLAFQVAQKLGNEDLFFPMIESDEYPVEELKEILENTIRRAVGLKMRKTIKVYEGEVVELSSKEAESSSDIVIGLKTDKNQKHIELEAQLSKAIRQEKVAIGDVICIDVHNKAVTRIGRCDSFAAETDHEKKVYVALPKGDILKQEKIQDITMYDLYKTEKQGHSICKRVRKEISSEQLTGGDVISQVDSLDVDILKFISDKMNTSENVFPVLIFSTEKDISEFCFTNLSENVLKHMVIVHTQACGPPENSIKELEPRTKCSVPALDKEVKSIDAFQLLNASFGAGAIASIVLAAANSDTPPHTFGFLIGAFVCCNLSLLHYLCVAFDLQSSIKKAKDSKSTKEIWIDRSKVKELRFQVFCGFLAGSLGVGWVMASLVAYISKKFDNPTWMFVALLVILGGSYAWFVKKIRKELTAAWCRGEQRTL</sequence>
<dbReference type="InterPro" id="IPR010339">
    <property type="entry name" value="TIP49_P-loop"/>
</dbReference>
<dbReference type="EC" id="3.6.4.12" evidence="3"/>
<keyword evidence="12" id="KW-1185">Reference proteome</keyword>
<dbReference type="Pfam" id="PF00787">
    <property type="entry name" value="PX"/>
    <property type="match status" value="1"/>
</dbReference>
<organism evidence="11 12">
    <name type="scientific">Papaver atlanticum</name>
    <dbReference type="NCBI Taxonomy" id="357466"/>
    <lineage>
        <taxon>Eukaryota</taxon>
        <taxon>Viridiplantae</taxon>
        <taxon>Streptophyta</taxon>
        <taxon>Embryophyta</taxon>
        <taxon>Tracheophyta</taxon>
        <taxon>Spermatophyta</taxon>
        <taxon>Magnoliopsida</taxon>
        <taxon>Ranunculales</taxon>
        <taxon>Papaveraceae</taxon>
        <taxon>Papaveroideae</taxon>
        <taxon>Papaver</taxon>
    </lineage>
</organism>
<feature type="transmembrane region" description="Helical" evidence="9">
    <location>
        <begin position="871"/>
        <end position="889"/>
    </location>
</feature>
<dbReference type="PANTHER" id="PTHR11093">
    <property type="entry name" value="RUVB-RELATED REPTIN AND PONTIN"/>
    <property type="match status" value="1"/>
</dbReference>
<dbReference type="InterPro" id="IPR012340">
    <property type="entry name" value="NA-bd_OB-fold"/>
</dbReference>
<dbReference type="Proteomes" id="UP001202328">
    <property type="component" value="Unassembled WGS sequence"/>
</dbReference>
<dbReference type="Gene3D" id="3.30.1520.10">
    <property type="entry name" value="Phox-like domain"/>
    <property type="match status" value="1"/>
</dbReference>
<dbReference type="GO" id="GO:0005634">
    <property type="term" value="C:nucleus"/>
    <property type="evidence" value="ECO:0007669"/>
    <property type="project" value="UniProtKB-SubCell"/>
</dbReference>
<keyword evidence="6" id="KW-0347">Helicase</keyword>
<feature type="transmembrane region" description="Helical" evidence="9">
    <location>
        <begin position="842"/>
        <end position="865"/>
    </location>
</feature>
<dbReference type="PROSITE" id="PS50195">
    <property type="entry name" value="PX"/>
    <property type="match status" value="1"/>
</dbReference>
<dbReference type="SMART" id="SM00312">
    <property type="entry name" value="PX"/>
    <property type="match status" value="1"/>
</dbReference>
<dbReference type="GO" id="GO:0005768">
    <property type="term" value="C:endosome"/>
    <property type="evidence" value="ECO:0007669"/>
    <property type="project" value="UniProtKB-ARBA"/>
</dbReference>
<dbReference type="GO" id="GO:0016787">
    <property type="term" value="F:hydrolase activity"/>
    <property type="evidence" value="ECO:0007669"/>
    <property type="project" value="UniProtKB-KW"/>
</dbReference>
<comment type="similarity">
    <text evidence="2">Belongs to the RuvB family.</text>
</comment>